<proteinExistence type="predicted"/>
<dbReference type="RefSeq" id="WP_396569857.1">
    <property type="nucleotide sequence ID" value="NZ_JBITRD010000011.1"/>
</dbReference>
<reference evidence="1 2" key="1">
    <citation type="submission" date="2024-08" db="EMBL/GenBank/DDBJ databases">
        <authorList>
            <person name="Vancuren S.J."/>
            <person name="Allen-Vercoe E."/>
        </authorList>
    </citation>
    <scope>NUCLEOTIDE SEQUENCE [LARGE SCALE GENOMIC DNA]</scope>
    <source>
        <strain evidence="1 2">16-6-I_42_FAA</strain>
    </source>
</reference>
<dbReference type="EMBL" id="JBITRD010000011">
    <property type="protein sequence ID" value="MFI7845657.1"/>
    <property type="molecule type" value="Genomic_DNA"/>
</dbReference>
<evidence type="ECO:0000313" key="1">
    <source>
        <dbReference type="EMBL" id="MFI7845657.1"/>
    </source>
</evidence>
<name>A0ABW8AZ37_9FIRM</name>
<comment type="caution">
    <text evidence="1">The sequence shown here is derived from an EMBL/GenBank/DDBJ whole genome shotgun (WGS) entry which is preliminary data.</text>
</comment>
<dbReference type="Proteomes" id="UP001614216">
    <property type="component" value="Unassembled WGS sequence"/>
</dbReference>
<evidence type="ECO:0000313" key="2">
    <source>
        <dbReference type="Proteomes" id="UP001614216"/>
    </source>
</evidence>
<keyword evidence="2" id="KW-1185">Reference proteome</keyword>
<gene>
    <name evidence="1" type="ORF">ACIF0M_08890</name>
</gene>
<protein>
    <submittedName>
        <fullName evidence="1">Uncharacterized protein</fullName>
    </submittedName>
</protein>
<sequence>MADMTITIKIEDLPEFKARLARIKKIMRRRAWVNGHRTGKARKSTWKRA</sequence>
<organism evidence="1 2">
    <name type="scientific">Dorea amylophila</name>
    <dbReference type="NCBI Taxonomy" id="2981789"/>
    <lineage>
        <taxon>Bacteria</taxon>
        <taxon>Bacillati</taxon>
        <taxon>Bacillota</taxon>
        <taxon>Clostridia</taxon>
        <taxon>Lachnospirales</taxon>
        <taxon>Lachnospiraceae</taxon>
        <taxon>Dorea</taxon>
    </lineage>
</organism>
<accession>A0ABW8AZ37</accession>